<evidence type="ECO:0000313" key="1">
    <source>
        <dbReference type="EMBL" id="MBP2247574.1"/>
    </source>
</evidence>
<dbReference type="RefSeq" id="WP_280530844.1">
    <property type="nucleotide sequence ID" value="NZ_CBCSLC010000010.1"/>
</dbReference>
<sequence>MVWIRQVKPEETLEMMAKIERVREDHDDFRSFIPRWYTLNR</sequence>
<keyword evidence="2" id="KW-1185">Reference proteome</keyword>
<protein>
    <recommendedName>
        <fullName evidence="3">GNAT family N-acetyltransferase</fullName>
    </recommendedName>
</protein>
<evidence type="ECO:0000313" key="2">
    <source>
        <dbReference type="Proteomes" id="UP000810207"/>
    </source>
</evidence>
<proteinExistence type="predicted"/>
<dbReference type="EMBL" id="JAGIKV010000017">
    <property type="protein sequence ID" value="MBP2247574.1"/>
    <property type="molecule type" value="Genomic_DNA"/>
</dbReference>
<accession>A0ABS4RZ55</accession>
<organism evidence="1 2">
    <name type="scientific">Paenibacillus xylanexedens</name>
    <dbReference type="NCBI Taxonomy" id="528191"/>
    <lineage>
        <taxon>Bacteria</taxon>
        <taxon>Bacillati</taxon>
        <taxon>Bacillota</taxon>
        <taxon>Bacilli</taxon>
        <taxon>Bacillales</taxon>
        <taxon>Paenibacillaceae</taxon>
        <taxon>Paenibacillus</taxon>
    </lineage>
</organism>
<comment type="caution">
    <text evidence="1">The sequence shown here is derived from an EMBL/GenBank/DDBJ whole genome shotgun (WGS) entry which is preliminary data.</text>
</comment>
<evidence type="ECO:0008006" key="3">
    <source>
        <dbReference type="Google" id="ProtNLM"/>
    </source>
</evidence>
<gene>
    <name evidence="1" type="ORF">J2Z28_004237</name>
</gene>
<name>A0ABS4RZ55_PAEXY</name>
<reference evidence="1 2" key="1">
    <citation type="submission" date="2021-03" db="EMBL/GenBank/DDBJ databases">
        <title>Genomic Encyclopedia of Type Strains, Phase IV (KMG-IV): sequencing the most valuable type-strain genomes for metagenomic binning, comparative biology and taxonomic classification.</title>
        <authorList>
            <person name="Goeker M."/>
        </authorList>
    </citation>
    <scope>NUCLEOTIDE SEQUENCE [LARGE SCALE GENOMIC DNA]</scope>
    <source>
        <strain evidence="1 2">DSM 21292</strain>
    </source>
</reference>
<dbReference type="Proteomes" id="UP000810207">
    <property type="component" value="Unassembled WGS sequence"/>
</dbReference>